<dbReference type="PROSITE" id="PS00198">
    <property type="entry name" value="4FE4S_FER_1"/>
    <property type="match status" value="2"/>
</dbReference>
<gene>
    <name evidence="5" type="ORF">SAMN02745885_02133</name>
</gene>
<dbReference type="InterPro" id="IPR009051">
    <property type="entry name" value="Helical_ferredxn"/>
</dbReference>
<feature type="domain" description="4Fe-4S ferredoxin-type" evidence="4">
    <location>
        <begin position="252"/>
        <end position="282"/>
    </location>
</feature>
<dbReference type="Pfam" id="PF13183">
    <property type="entry name" value="Fer4_8"/>
    <property type="match status" value="1"/>
</dbReference>
<sequence length="318" mass="35556">MIKLVEELRAEVARLLADGEVKLVIGYENGSDPTRTTPLFVKSADQVQRLTFSPFAINNLAKYLLDYQLGEGKIGIIAKGCDSRAIVRLLQDKQFPAERLMVIGVSCPGQLDSRKVLAQIDPLAKLERVELKGEEVVLVTDRGQFSLKKTDYLMDKCKECETPRPVLSHKFIGPEPPAGKTPAYEEIARYEAMSPAEKAAFWDKQFEKCIRCYACRNVCPACNCRQCCFDQAEPNWLGKGVNASENHMFQLTRAMHVAGRCVDCGECDRVCPMDIPLRLLNRKVLKDIKELFSVPTPGIDDTAPVLGAYRAADPDEFH</sequence>
<dbReference type="PROSITE" id="PS51379">
    <property type="entry name" value="4FE4S_FER_2"/>
    <property type="match status" value="2"/>
</dbReference>
<dbReference type="OrthoDB" id="9773828at2"/>
<evidence type="ECO:0000313" key="6">
    <source>
        <dbReference type="Proteomes" id="UP000189933"/>
    </source>
</evidence>
<feature type="domain" description="4Fe-4S ferredoxin-type" evidence="4">
    <location>
        <begin position="198"/>
        <end position="230"/>
    </location>
</feature>
<evidence type="ECO:0000256" key="3">
    <source>
        <dbReference type="ARBA" id="ARBA00023014"/>
    </source>
</evidence>
<evidence type="ECO:0000313" key="5">
    <source>
        <dbReference type="EMBL" id="SKA15741.1"/>
    </source>
</evidence>
<dbReference type="EMBL" id="FUXM01000031">
    <property type="protein sequence ID" value="SKA15741.1"/>
    <property type="molecule type" value="Genomic_DNA"/>
</dbReference>
<dbReference type="InterPro" id="IPR017896">
    <property type="entry name" value="4Fe4S_Fe-S-bd"/>
</dbReference>
<dbReference type="Gene3D" id="1.10.1060.10">
    <property type="entry name" value="Alpha-helical ferredoxin"/>
    <property type="match status" value="1"/>
</dbReference>
<reference evidence="6" key="1">
    <citation type="submission" date="2017-02" db="EMBL/GenBank/DDBJ databases">
        <authorList>
            <person name="Varghese N."/>
            <person name="Submissions S."/>
        </authorList>
    </citation>
    <scope>NUCLEOTIDE SEQUENCE [LARGE SCALE GENOMIC DNA]</scope>
    <source>
        <strain evidence="6">DSM 16521</strain>
    </source>
</reference>
<evidence type="ECO:0000259" key="4">
    <source>
        <dbReference type="PROSITE" id="PS51379"/>
    </source>
</evidence>
<dbReference type="AlphaFoldDB" id="A0A1T4RJ75"/>
<proteinExistence type="predicted"/>
<protein>
    <submittedName>
        <fullName evidence="5">4Fe-4S dicluster domain-containing protein</fullName>
    </submittedName>
</protein>
<keyword evidence="1" id="KW-0479">Metal-binding</keyword>
<organism evidence="5 6">
    <name type="scientific">Carboxydocella sporoproducens DSM 16521</name>
    <dbReference type="NCBI Taxonomy" id="1121270"/>
    <lineage>
        <taxon>Bacteria</taxon>
        <taxon>Bacillati</taxon>
        <taxon>Bacillota</taxon>
        <taxon>Clostridia</taxon>
        <taxon>Eubacteriales</taxon>
        <taxon>Clostridiales Family XVI. Incertae Sedis</taxon>
        <taxon>Carboxydocella</taxon>
    </lineage>
</organism>
<dbReference type="SUPFAM" id="SSF46548">
    <property type="entry name" value="alpha-helical ferredoxin"/>
    <property type="match status" value="1"/>
</dbReference>
<keyword evidence="2" id="KW-0408">Iron</keyword>
<evidence type="ECO:0000256" key="2">
    <source>
        <dbReference type="ARBA" id="ARBA00023004"/>
    </source>
</evidence>
<keyword evidence="3" id="KW-0411">Iron-sulfur</keyword>
<dbReference type="Proteomes" id="UP000189933">
    <property type="component" value="Unassembled WGS sequence"/>
</dbReference>
<evidence type="ECO:0000256" key="1">
    <source>
        <dbReference type="ARBA" id="ARBA00022723"/>
    </source>
</evidence>
<dbReference type="InterPro" id="IPR017900">
    <property type="entry name" value="4Fe4S_Fe_S_CS"/>
</dbReference>
<dbReference type="RefSeq" id="WP_078666152.1">
    <property type="nucleotide sequence ID" value="NZ_FUXM01000031.1"/>
</dbReference>
<name>A0A1T4RJ75_9FIRM</name>
<dbReference type="GO" id="GO:0046872">
    <property type="term" value="F:metal ion binding"/>
    <property type="evidence" value="ECO:0007669"/>
    <property type="project" value="UniProtKB-KW"/>
</dbReference>
<keyword evidence="6" id="KW-1185">Reference proteome</keyword>
<accession>A0A1T4RJ75</accession>
<dbReference type="GO" id="GO:0051536">
    <property type="term" value="F:iron-sulfur cluster binding"/>
    <property type="evidence" value="ECO:0007669"/>
    <property type="project" value="UniProtKB-KW"/>
</dbReference>